<protein>
    <submittedName>
        <fullName evidence="1">Uncharacterized protein</fullName>
    </submittedName>
</protein>
<accession>A0AAV0ES30</accession>
<sequence>MLRGDVAALKFTMVVL</sequence>
<keyword evidence="2" id="KW-1185">Reference proteome</keyword>
<proteinExistence type="predicted"/>
<comment type="caution">
    <text evidence="1">The sequence shown here is derived from an EMBL/GenBank/DDBJ whole genome shotgun (WGS) entry which is preliminary data.</text>
</comment>
<evidence type="ECO:0000313" key="1">
    <source>
        <dbReference type="EMBL" id="CAH9126070.1"/>
    </source>
</evidence>
<dbReference type="Proteomes" id="UP001152523">
    <property type="component" value="Unassembled WGS sequence"/>
</dbReference>
<evidence type="ECO:0000313" key="2">
    <source>
        <dbReference type="Proteomes" id="UP001152523"/>
    </source>
</evidence>
<organism evidence="1 2">
    <name type="scientific">Cuscuta epithymum</name>
    <dbReference type="NCBI Taxonomy" id="186058"/>
    <lineage>
        <taxon>Eukaryota</taxon>
        <taxon>Viridiplantae</taxon>
        <taxon>Streptophyta</taxon>
        <taxon>Embryophyta</taxon>
        <taxon>Tracheophyta</taxon>
        <taxon>Spermatophyta</taxon>
        <taxon>Magnoliopsida</taxon>
        <taxon>eudicotyledons</taxon>
        <taxon>Gunneridae</taxon>
        <taxon>Pentapetalae</taxon>
        <taxon>asterids</taxon>
        <taxon>lamiids</taxon>
        <taxon>Solanales</taxon>
        <taxon>Convolvulaceae</taxon>
        <taxon>Cuscuteae</taxon>
        <taxon>Cuscuta</taxon>
        <taxon>Cuscuta subgen. Cuscuta</taxon>
    </lineage>
</organism>
<name>A0AAV0ES30_9ASTE</name>
<gene>
    <name evidence="1" type="ORF">CEPIT_LOCUS27247</name>
</gene>
<dbReference type="EMBL" id="CAMAPF010000939">
    <property type="protein sequence ID" value="CAH9126070.1"/>
    <property type="molecule type" value="Genomic_DNA"/>
</dbReference>
<dbReference type="AlphaFoldDB" id="A0AAV0ES30"/>
<reference evidence="1" key="1">
    <citation type="submission" date="2022-07" db="EMBL/GenBank/DDBJ databases">
        <authorList>
            <person name="Macas J."/>
            <person name="Novak P."/>
            <person name="Neumann P."/>
        </authorList>
    </citation>
    <scope>NUCLEOTIDE SEQUENCE</scope>
</reference>